<feature type="transmembrane region" description="Helical" evidence="1">
    <location>
        <begin position="84"/>
        <end position="104"/>
    </location>
</feature>
<reference evidence="2 3" key="1">
    <citation type="journal article" date="2022" name="Int. J. Syst. Evol. Microbiol.">
        <title>Apilactobacillus apisilvae sp. nov., Nicolia spurrieriana gen. nov. sp. nov., Bombilactobacillus folatiphilus sp. nov. and Bombilactobacillus thymidiniphilus sp. nov., four new lactic acid bacterial isolates from stingless bees Tetragonula carbonaria and Austroplebeia australis.</title>
        <authorList>
            <person name="Oliphant S.A."/>
            <person name="Watson-Haigh N.S."/>
            <person name="Sumby K.M."/>
            <person name="Gardner J."/>
            <person name="Groom S."/>
            <person name="Jiranek V."/>
        </authorList>
    </citation>
    <scope>NUCLEOTIDE SEQUENCE [LARGE SCALE GENOMIC DNA]</scope>
    <source>
        <strain evidence="2 3">SG5_A10</strain>
    </source>
</reference>
<keyword evidence="3" id="KW-1185">Reference proteome</keyword>
<evidence type="ECO:0000313" key="2">
    <source>
        <dbReference type="EMBL" id="UQS85159.1"/>
    </source>
</evidence>
<evidence type="ECO:0008006" key="4">
    <source>
        <dbReference type="Google" id="ProtNLM"/>
    </source>
</evidence>
<evidence type="ECO:0000256" key="1">
    <source>
        <dbReference type="SAM" id="Phobius"/>
    </source>
</evidence>
<sequence length="251" mass="29189">MKEKALFKAISKRNYFWATLIVLFVLLLDIVFSRSLSDGFLNNINSFPTIFTLCLLILLSKNYDNFKIAIQNGINRKKFWKMKMWLVLSSSFTLSVFSFVVQIFRFNINDISSSDWFFYNYSNFFSNNILDTIFMFISELFLAFFIMMLVNTWGSFMSLFNRLWKTIIYVSIIGSFIAFGISLNQTIIYNVFDYLVFSHSNGINNFFHLILGISNNGSNNNPINLIITLLVCTIILSAINYGVTKLQQVNR</sequence>
<feature type="transmembrane region" description="Helical" evidence="1">
    <location>
        <begin position="43"/>
        <end position="63"/>
    </location>
</feature>
<dbReference type="Proteomes" id="UP000831859">
    <property type="component" value="Chromosome"/>
</dbReference>
<protein>
    <recommendedName>
        <fullName evidence="4">ABC transporter permease</fullName>
    </recommendedName>
</protein>
<accession>A0ABY4PH86</accession>
<evidence type="ECO:0000313" key="3">
    <source>
        <dbReference type="Proteomes" id="UP000831859"/>
    </source>
</evidence>
<organism evidence="2 3">
    <name type="scientific">Apilactobacillus apisilvae</name>
    <dbReference type="NCBI Taxonomy" id="2923364"/>
    <lineage>
        <taxon>Bacteria</taxon>
        <taxon>Bacillati</taxon>
        <taxon>Bacillota</taxon>
        <taxon>Bacilli</taxon>
        <taxon>Lactobacillales</taxon>
        <taxon>Lactobacillaceae</taxon>
        <taxon>Apilactobacillus</taxon>
    </lineage>
</organism>
<gene>
    <name evidence="2" type="ORF">MOO46_00720</name>
</gene>
<proteinExistence type="predicted"/>
<keyword evidence="1" id="KW-1133">Transmembrane helix</keyword>
<keyword evidence="1" id="KW-0812">Transmembrane</keyword>
<name>A0ABY4PH86_9LACO</name>
<feature type="transmembrane region" description="Helical" evidence="1">
    <location>
        <begin position="133"/>
        <end position="154"/>
    </location>
</feature>
<dbReference type="RefSeq" id="WP_249511138.1">
    <property type="nucleotide sequence ID" value="NZ_CP093362.1"/>
</dbReference>
<keyword evidence="1" id="KW-0472">Membrane</keyword>
<feature type="transmembrane region" description="Helical" evidence="1">
    <location>
        <begin position="223"/>
        <end position="243"/>
    </location>
</feature>
<feature type="transmembrane region" description="Helical" evidence="1">
    <location>
        <begin position="166"/>
        <end position="192"/>
    </location>
</feature>
<dbReference type="EMBL" id="CP093362">
    <property type="protein sequence ID" value="UQS85159.1"/>
    <property type="molecule type" value="Genomic_DNA"/>
</dbReference>